<organism evidence="3 4">
    <name type="scientific">Rotaria magnacalcarata</name>
    <dbReference type="NCBI Taxonomy" id="392030"/>
    <lineage>
        <taxon>Eukaryota</taxon>
        <taxon>Metazoa</taxon>
        <taxon>Spiralia</taxon>
        <taxon>Gnathifera</taxon>
        <taxon>Rotifera</taxon>
        <taxon>Eurotatoria</taxon>
        <taxon>Bdelloidea</taxon>
        <taxon>Philodinida</taxon>
        <taxon>Philodinidae</taxon>
        <taxon>Rotaria</taxon>
    </lineage>
</organism>
<keyword evidence="1" id="KW-0175">Coiled coil</keyword>
<keyword evidence="2" id="KW-1133">Transmembrane helix</keyword>
<dbReference type="EMBL" id="CAJNOV010005929">
    <property type="protein sequence ID" value="CAF1230505.1"/>
    <property type="molecule type" value="Genomic_DNA"/>
</dbReference>
<dbReference type="Proteomes" id="UP000663855">
    <property type="component" value="Unassembled WGS sequence"/>
</dbReference>
<proteinExistence type="predicted"/>
<evidence type="ECO:0000313" key="3">
    <source>
        <dbReference type="EMBL" id="CAF1230505.1"/>
    </source>
</evidence>
<evidence type="ECO:0000256" key="2">
    <source>
        <dbReference type="SAM" id="Phobius"/>
    </source>
</evidence>
<evidence type="ECO:0000256" key="1">
    <source>
        <dbReference type="SAM" id="Coils"/>
    </source>
</evidence>
<gene>
    <name evidence="3" type="ORF">CJN711_LOCUS13476</name>
</gene>
<dbReference type="AlphaFoldDB" id="A0A814YL21"/>
<feature type="coiled-coil region" evidence="1">
    <location>
        <begin position="135"/>
        <end position="162"/>
    </location>
</feature>
<name>A0A814YL21_9BILA</name>
<feature type="transmembrane region" description="Helical" evidence="2">
    <location>
        <begin position="266"/>
        <end position="288"/>
    </location>
</feature>
<comment type="caution">
    <text evidence="3">The sequence shown here is derived from an EMBL/GenBank/DDBJ whole genome shotgun (WGS) entry which is preliminary data.</text>
</comment>
<protein>
    <submittedName>
        <fullName evidence="3">Uncharacterized protein</fullName>
    </submittedName>
</protein>
<keyword evidence="2" id="KW-0472">Membrane</keyword>
<feature type="non-terminal residue" evidence="3">
    <location>
        <position position="367"/>
    </location>
</feature>
<evidence type="ECO:0000313" key="4">
    <source>
        <dbReference type="Proteomes" id="UP000663855"/>
    </source>
</evidence>
<reference evidence="3" key="1">
    <citation type="submission" date="2021-02" db="EMBL/GenBank/DDBJ databases">
        <authorList>
            <person name="Nowell W R."/>
        </authorList>
    </citation>
    <scope>NUCLEOTIDE SEQUENCE</scope>
</reference>
<accession>A0A814YL21</accession>
<keyword evidence="2" id="KW-0812">Transmembrane</keyword>
<sequence>MSWNKKLQRFKRKWRTRGLNEEEIVTLINKKNHDISEQSLNESMMNDKIETLNKRKRSSSQQKLTNKSLISMSQSSISQGHQAIDQITTIRKKQLNIFEDLTIFEQRILCHSLPKKFDDIPILTYQNLFGNEANKILQELKRRKLNDQLKNYELKLQHYEDLYQTEINIFESKLIQTSLNHQHILADIFMTLLIFYLSHYTNRLIRQIRYKEACVHVKLVRQHRRHLLSKQQIVDVYPQIIGDVSKISLNRIQLDYLSKSGKSIPFFYSIISIVNLFLFIDVLIRFLFQVPNYIRSNQSSLHSYKHQEKHVQQEHKNIMNVITRYLIREHHIPLTATIIREFSQHLETSLHQQYMIPLSYLNIYRTR</sequence>